<dbReference type="Proteomes" id="UP000494265">
    <property type="component" value="Unassembled WGS sequence"/>
</dbReference>
<sequence length="50" mass="6148">MQNKKETIIKLLKINSIIFIKWLIIDLLWFIAFMFVYTNAKQYISRNLRI</sequence>
<accession>A0A6F9XPF8</accession>
<keyword evidence="1" id="KW-0472">Membrane</keyword>
<dbReference type="AlphaFoldDB" id="A0A6F9XPF8"/>
<protein>
    <submittedName>
        <fullName evidence="2">Uncharacterized protein</fullName>
    </submittedName>
</protein>
<name>A0A6F9XPF8_9LACO</name>
<dbReference type="EMBL" id="BLAM01000210">
    <property type="protein sequence ID" value="GET07161.1"/>
    <property type="molecule type" value="Genomic_DNA"/>
</dbReference>
<keyword evidence="1" id="KW-0812">Transmembrane</keyword>
<reference evidence="2" key="1">
    <citation type="submission" date="2019-10" db="EMBL/GenBank/DDBJ databases">
        <title>Lactobacillus agilis SY212 Whole Genome Sequencing Project.</title>
        <authorList>
            <person name="Suzuki S."/>
            <person name="Endo A."/>
            <person name="Maeno S."/>
            <person name="Shiwa Y."/>
            <person name="Matsutani M."/>
            <person name="Kajikawa A."/>
        </authorList>
    </citation>
    <scope>NUCLEOTIDE SEQUENCE</scope>
    <source>
        <strain evidence="2">SY212</strain>
    </source>
</reference>
<feature type="transmembrane region" description="Helical" evidence="1">
    <location>
        <begin position="12"/>
        <end position="37"/>
    </location>
</feature>
<gene>
    <name evidence="2" type="ORF">SY212_21910</name>
</gene>
<evidence type="ECO:0000313" key="2">
    <source>
        <dbReference type="EMBL" id="GET07161.1"/>
    </source>
</evidence>
<keyword evidence="1" id="KW-1133">Transmembrane helix</keyword>
<organism evidence="2">
    <name type="scientific">Ligilactobacillus agilis</name>
    <dbReference type="NCBI Taxonomy" id="1601"/>
    <lineage>
        <taxon>Bacteria</taxon>
        <taxon>Bacillati</taxon>
        <taxon>Bacillota</taxon>
        <taxon>Bacilli</taxon>
        <taxon>Lactobacillales</taxon>
        <taxon>Lactobacillaceae</taxon>
        <taxon>Ligilactobacillus</taxon>
    </lineage>
</organism>
<proteinExistence type="predicted"/>
<evidence type="ECO:0000256" key="1">
    <source>
        <dbReference type="SAM" id="Phobius"/>
    </source>
</evidence>
<comment type="caution">
    <text evidence="2">The sequence shown here is derived from an EMBL/GenBank/DDBJ whole genome shotgun (WGS) entry which is preliminary data.</text>
</comment>